<feature type="non-terminal residue" evidence="1">
    <location>
        <position position="211"/>
    </location>
</feature>
<dbReference type="EMBL" id="JABSTQ010010637">
    <property type="protein sequence ID" value="KAG0419353.1"/>
    <property type="molecule type" value="Genomic_DNA"/>
</dbReference>
<comment type="caution">
    <text evidence="1">The sequence shown here is derived from an EMBL/GenBank/DDBJ whole genome shotgun (WGS) entry which is preliminary data.</text>
</comment>
<protein>
    <submittedName>
        <fullName evidence="1">Uncharacterized protein</fullName>
    </submittedName>
</protein>
<organism evidence="1 2">
    <name type="scientific">Ixodes persulcatus</name>
    <name type="common">Taiga tick</name>
    <dbReference type="NCBI Taxonomy" id="34615"/>
    <lineage>
        <taxon>Eukaryota</taxon>
        <taxon>Metazoa</taxon>
        <taxon>Ecdysozoa</taxon>
        <taxon>Arthropoda</taxon>
        <taxon>Chelicerata</taxon>
        <taxon>Arachnida</taxon>
        <taxon>Acari</taxon>
        <taxon>Parasitiformes</taxon>
        <taxon>Ixodida</taxon>
        <taxon>Ixodoidea</taxon>
        <taxon>Ixodidae</taxon>
        <taxon>Ixodinae</taxon>
        <taxon>Ixodes</taxon>
    </lineage>
</organism>
<evidence type="ECO:0000313" key="1">
    <source>
        <dbReference type="EMBL" id="KAG0419353.1"/>
    </source>
</evidence>
<name>A0AC60PGJ8_IXOPE</name>
<accession>A0AC60PGJ8</accession>
<feature type="non-terminal residue" evidence="1">
    <location>
        <position position="1"/>
    </location>
</feature>
<evidence type="ECO:0000313" key="2">
    <source>
        <dbReference type="Proteomes" id="UP000805193"/>
    </source>
</evidence>
<keyword evidence="2" id="KW-1185">Reference proteome</keyword>
<sequence>RASTHHKLFTHRSDVLYVDAAEYGHRPAFAAVAITSTGQVKTCATVFTASPEQVEEAAIALALTATPCPKVIVSDSKAAILNFAKGYISAPAQIILRAKPLNSFESNVSLIWTPAHAGLCGNELAHSTARGYTVRAGWTQSRDRGARSARERLRQSYSLPYIMGVSFFPSLSLPLGGAVGRCATQLRPHHPIIGGPSGCRGRRGPWAPGHQ</sequence>
<reference evidence="1 2" key="1">
    <citation type="journal article" date="2020" name="Cell">
        <title>Large-Scale Comparative Analyses of Tick Genomes Elucidate Their Genetic Diversity and Vector Capacities.</title>
        <authorList>
            <consortium name="Tick Genome and Microbiome Consortium (TIGMIC)"/>
            <person name="Jia N."/>
            <person name="Wang J."/>
            <person name="Shi W."/>
            <person name="Du L."/>
            <person name="Sun Y."/>
            <person name="Zhan W."/>
            <person name="Jiang J.F."/>
            <person name="Wang Q."/>
            <person name="Zhang B."/>
            <person name="Ji P."/>
            <person name="Bell-Sakyi L."/>
            <person name="Cui X.M."/>
            <person name="Yuan T.T."/>
            <person name="Jiang B.G."/>
            <person name="Yang W.F."/>
            <person name="Lam T.T."/>
            <person name="Chang Q.C."/>
            <person name="Ding S.J."/>
            <person name="Wang X.J."/>
            <person name="Zhu J.G."/>
            <person name="Ruan X.D."/>
            <person name="Zhao L."/>
            <person name="Wei J.T."/>
            <person name="Ye R.Z."/>
            <person name="Que T.C."/>
            <person name="Du C.H."/>
            <person name="Zhou Y.H."/>
            <person name="Cheng J.X."/>
            <person name="Dai P.F."/>
            <person name="Guo W.B."/>
            <person name="Han X.H."/>
            <person name="Huang E.J."/>
            <person name="Li L.F."/>
            <person name="Wei W."/>
            <person name="Gao Y.C."/>
            <person name="Liu J.Z."/>
            <person name="Shao H.Z."/>
            <person name="Wang X."/>
            <person name="Wang C.C."/>
            <person name="Yang T.C."/>
            <person name="Huo Q.B."/>
            <person name="Li W."/>
            <person name="Chen H.Y."/>
            <person name="Chen S.E."/>
            <person name="Zhou L.G."/>
            <person name="Ni X.B."/>
            <person name="Tian J.H."/>
            <person name="Sheng Y."/>
            <person name="Liu T."/>
            <person name="Pan Y.S."/>
            <person name="Xia L.Y."/>
            <person name="Li J."/>
            <person name="Zhao F."/>
            <person name="Cao W.C."/>
        </authorList>
    </citation>
    <scope>NUCLEOTIDE SEQUENCE [LARGE SCALE GENOMIC DNA]</scope>
    <source>
        <strain evidence="1">Iper-2018</strain>
    </source>
</reference>
<proteinExistence type="predicted"/>
<dbReference type="Proteomes" id="UP000805193">
    <property type="component" value="Unassembled WGS sequence"/>
</dbReference>
<gene>
    <name evidence="1" type="ORF">HPB47_004188</name>
</gene>